<proteinExistence type="predicted"/>
<dbReference type="EMBL" id="BONJ01000030">
    <property type="protein sequence ID" value="GIG17235.1"/>
    <property type="molecule type" value="Genomic_DNA"/>
</dbReference>
<evidence type="ECO:0000313" key="2">
    <source>
        <dbReference type="Proteomes" id="UP000660339"/>
    </source>
</evidence>
<reference evidence="1" key="1">
    <citation type="submission" date="2021-01" db="EMBL/GenBank/DDBJ databases">
        <title>Whole genome shotgun sequence of Catellatospora methionotrophica NBRC 14553.</title>
        <authorList>
            <person name="Komaki H."/>
            <person name="Tamura T."/>
        </authorList>
    </citation>
    <scope>NUCLEOTIDE SEQUENCE</scope>
    <source>
        <strain evidence="1">NBRC 14553</strain>
    </source>
</reference>
<protein>
    <submittedName>
        <fullName evidence="1">Uncharacterized protein</fullName>
    </submittedName>
</protein>
<name>A0A8J3LQZ4_9ACTN</name>
<gene>
    <name evidence="1" type="ORF">Cme02nite_55670</name>
</gene>
<dbReference type="Proteomes" id="UP000660339">
    <property type="component" value="Unassembled WGS sequence"/>
</dbReference>
<dbReference type="RefSeq" id="WP_166380924.1">
    <property type="nucleotide sequence ID" value="NZ_BAAATT010000030.1"/>
</dbReference>
<dbReference type="AlphaFoldDB" id="A0A8J3LQZ4"/>
<sequence length="153" mass="16762">MRKEVLLHPGARHHGRAALLPSPRHRTAGHHCPQHETWHLTSRATWHERPPAPPVATLGYRRAIAALLADRGSVVEQELVAITACGADPRHVPSIVTELLNSWCRWGLVYPDGQTVIAVNVPALRAISQHGWSVWVREHPTGDAAAPSPADNL</sequence>
<keyword evidence="2" id="KW-1185">Reference proteome</keyword>
<comment type="caution">
    <text evidence="1">The sequence shown here is derived from an EMBL/GenBank/DDBJ whole genome shotgun (WGS) entry which is preliminary data.</text>
</comment>
<evidence type="ECO:0000313" key="1">
    <source>
        <dbReference type="EMBL" id="GIG17235.1"/>
    </source>
</evidence>
<accession>A0A8J3LQZ4</accession>
<organism evidence="1 2">
    <name type="scientific">Catellatospora methionotrophica</name>
    <dbReference type="NCBI Taxonomy" id="121620"/>
    <lineage>
        <taxon>Bacteria</taxon>
        <taxon>Bacillati</taxon>
        <taxon>Actinomycetota</taxon>
        <taxon>Actinomycetes</taxon>
        <taxon>Micromonosporales</taxon>
        <taxon>Micromonosporaceae</taxon>
        <taxon>Catellatospora</taxon>
    </lineage>
</organism>